<dbReference type="InterPro" id="IPR013785">
    <property type="entry name" value="Aldolase_TIM"/>
</dbReference>
<organism evidence="3 4">
    <name type="scientific">Marinactinospora thermotolerans DSM 45154</name>
    <dbReference type="NCBI Taxonomy" id="1122192"/>
    <lineage>
        <taxon>Bacteria</taxon>
        <taxon>Bacillati</taxon>
        <taxon>Actinomycetota</taxon>
        <taxon>Actinomycetes</taxon>
        <taxon>Streptosporangiales</taxon>
        <taxon>Nocardiopsidaceae</taxon>
        <taxon>Marinactinospora</taxon>
    </lineage>
</organism>
<reference evidence="3 4" key="1">
    <citation type="submission" date="2017-02" db="EMBL/GenBank/DDBJ databases">
        <authorList>
            <person name="Peterson S.W."/>
        </authorList>
    </citation>
    <scope>NUCLEOTIDE SEQUENCE [LARGE SCALE GENOMIC DNA]</scope>
    <source>
        <strain evidence="3 4">DSM 45154</strain>
    </source>
</reference>
<gene>
    <name evidence="3" type="ORF">SAMN02745673_03257</name>
</gene>
<dbReference type="SUPFAM" id="SSF51445">
    <property type="entry name" value="(Trans)glycosidases"/>
    <property type="match status" value="1"/>
</dbReference>
<dbReference type="Gene3D" id="3.20.20.70">
    <property type="entry name" value="Aldolase class I"/>
    <property type="match status" value="1"/>
</dbReference>
<evidence type="ECO:0000313" key="3">
    <source>
        <dbReference type="EMBL" id="SKA23843.1"/>
    </source>
</evidence>
<keyword evidence="1" id="KW-0732">Signal</keyword>
<name>A0A1T4S6H5_9ACTN</name>
<dbReference type="InterPro" id="IPR017853">
    <property type="entry name" value="GH"/>
</dbReference>
<sequence>MLSRCSVPSCLLLALLLVCAGCSPRSDVQPPPQDAGFDYQIGGPYPAAQDARIVIRDRLAEPEPGRYNICYVNGYQAQPGEEEVWRDADADLLLSDAQGEPVIDTDWDERLLDLSTPERRDGIAAIVGGWMRGCAQAGFDAVEVDNLDSWTRSAGLLSREDALALARLFVERAHREGLAIGQKNAAEIAPQAAAAGFDFAVTEECARYDECATYTAAYPGRVLDIEYREQDLRRACAGAAEGASVILRDRDVLPDSSAGHTRATC</sequence>
<dbReference type="Pfam" id="PF03537">
    <property type="entry name" value="Glyco_hydro_114"/>
    <property type="match status" value="1"/>
</dbReference>
<dbReference type="PANTHER" id="PTHR35273">
    <property type="entry name" value="ALPHA-1,4 POLYGALACTOSAMINIDASE, PUTATIVE (AFU_ORTHOLOGUE AFUA_3G07890)-RELATED"/>
    <property type="match status" value="1"/>
</dbReference>
<protein>
    <submittedName>
        <fullName evidence="3">Uncharacterized conserved protein</fullName>
    </submittedName>
</protein>
<evidence type="ECO:0000256" key="1">
    <source>
        <dbReference type="SAM" id="SignalP"/>
    </source>
</evidence>
<feature type="domain" description="Glycoside-hydrolase family GH114 TIM-barrel" evidence="2">
    <location>
        <begin position="37"/>
        <end position="252"/>
    </location>
</feature>
<feature type="chain" id="PRO_5039142511" evidence="1">
    <location>
        <begin position="21"/>
        <end position="265"/>
    </location>
</feature>
<dbReference type="InterPro" id="IPR004352">
    <property type="entry name" value="GH114_TIM-barrel"/>
</dbReference>
<evidence type="ECO:0000313" key="4">
    <source>
        <dbReference type="Proteomes" id="UP000190637"/>
    </source>
</evidence>
<dbReference type="RefSeq" id="WP_078762594.1">
    <property type="nucleotide sequence ID" value="NZ_FUWS01000008.1"/>
</dbReference>
<proteinExistence type="predicted"/>
<dbReference type="OrthoDB" id="319933at2"/>
<dbReference type="PANTHER" id="PTHR35273:SF2">
    <property type="entry name" value="ALPHA-GALACTOSIDASE"/>
    <property type="match status" value="1"/>
</dbReference>
<accession>A0A1T4S6H5</accession>
<dbReference type="AlphaFoldDB" id="A0A1T4S6H5"/>
<evidence type="ECO:0000259" key="2">
    <source>
        <dbReference type="Pfam" id="PF03537"/>
    </source>
</evidence>
<keyword evidence="4" id="KW-1185">Reference proteome</keyword>
<feature type="signal peptide" evidence="1">
    <location>
        <begin position="1"/>
        <end position="20"/>
    </location>
</feature>
<dbReference type="Proteomes" id="UP000190637">
    <property type="component" value="Unassembled WGS sequence"/>
</dbReference>
<dbReference type="EMBL" id="FUWS01000008">
    <property type="protein sequence ID" value="SKA23843.1"/>
    <property type="molecule type" value="Genomic_DNA"/>
</dbReference>
<dbReference type="STRING" id="1122192.SAMN02745673_03257"/>